<dbReference type="InterPro" id="IPR009057">
    <property type="entry name" value="Homeodomain-like_sf"/>
</dbReference>
<feature type="domain" description="HTH tetR-type" evidence="5">
    <location>
        <begin position="28"/>
        <end position="88"/>
    </location>
</feature>
<keyword evidence="7" id="KW-1185">Reference proteome</keyword>
<evidence type="ECO:0000256" key="3">
    <source>
        <dbReference type="ARBA" id="ARBA00023163"/>
    </source>
</evidence>
<dbReference type="KEGG" id="sfk:KY5_3507"/>
<dbReference type="PANTHER" id="PTHR30055">
    <property type="entry name" value="HTH-TYPE TRANSCRIPTIONAL REGULATOR RUTR"/>
    <property type="match status" value="1"/>
</dbReference>
<dbReference type="RefSeq" id="WP_234362773.1">
    <property type="nucleotide sequence ID" value="NZ_CP022685.1"/>
</dbReference>
<dbReference type="Gene3D" id="1.10.357.10">
    <property type="entry name" value="Tetracycline Repressor, domain 2"/>
    <property type="match status" value="1"/>
</dbReference>
<dbReference type="Pfam" id="PF00440">
    <property type="entry name" value="TetR_N"/>
    <property type="match status" value="1"/>
</dbReference>
<sequence length="224" mass="25040">MKTTAKELPGRPVRPIPPELPLRERKKLRTRQALVDTALELFTARDFTAVTLDEIVDAVEVSKRTFFRTFTSKEDVALAPEKELWAAYLADIETRPLDGEHLLGAYKDALFAALEQTADGWEQRFLASRSLADRTPALSAHSLRHCSEVSAEAVRIMADRLAERSPGRTELRLLLDLMLAAWRCALEAWTAPETARQDRPALLRHMREAFAAIPAVAALAARDA</sequence>
<dbReference type="GO" id="GO:0000976">
    <property type="term" value="F:transcription cis-regulatory region binding"/>
    <property type="evidence" value="ECO:0007669"/>
    <property type="project" value="TreeGrafter"/>
</dbReference>
<accession>A0A291QAM5</accession>
<feature type="DNA-binding region" description="H-T-H motif" evidence="4">
    <location>
        <begin position="51"/>
        <end position="70"/>
    </location>
</feature>
<evidence type="ECO:0000313" key="7">
    <source>
        <dbReference type="Proteomes" id="UP000221011"/>
    </source>
</evidence>
<dbReference type="PROSITE" id="PS50977">
    <property type="entry name" value="HTH_TETR_2"/>
    <property type="match status" value="1"/>
</dbReference>
<keyword evidence="2 4" id="KW-0238">DNA-binding</keyword>
<dbReference type="InterPro" id="IPR001647">
    <property type="entry name" value="HTH_TetR"/>
</dbReference>
<keyword evidence="1" id="KW-0805">Transcription regulation</keyword>
<dbReference type="EMBL" id="CP022685">
    <property type="protein sequence ID" value="ATL28525.1"/>
    <property type="molecule type" value="Genomic_DNA"/>
</dbReference>
<evidence type="ECO:0000313" key="6">
    <source>
        <dbReference type="EMBL" id="ATL28525.1"/>
    </source>
</evidence>
<keyword evidence="3" id="KW-0804">Transcription</keyword>
<evidence type="ECO:0000256" key="2">
    <source>
        <dbReference type="ARBA" id="ARBA00023125"/>
    </source>
</evidence>
<gene>
    <name evidence="6" type="ORF">KY5_3507</name>
</gene>
<evidence type="ECO:0000256" key="1">
    <source>
        <dbReference type="ARBA" id="ARBA00023015"/>
    </source>
</evidence>
<evidence type="ECO:0000256" key="4">
    <source>
        <dbReference type="PROSITE-ProRule" id="PRU00335"/>
    </source>
</evidence>
<proteinExistence type="predicted"/>
<reference evidence="6 7" key="1">
    <citation type="submission" date="2017-08" db="EMBL/GenBank/DDBJ databases">
        <title>Complete Genome Sequence of Streptomyces formicae KY5, the formicamycin producer.</title>
        <authorList>
            <person name="Holmes N.A."/>
            <person name="Devine R."/>
            <person name="Qin Z."/>
            <person name="Seipke R.F."/>
            <person name="Wilkinson B."/>
            <person name="Hutchings M.I."/>
        </authorList>
    </citation>
    <scope>NUCLEOTIDE SEQUENCE [LARGE SCALE GENOMIC DNA]</scope>
    <source>
        <strain evidence="6 7">KY5</strain>
    </source>
</reference>
<dbReference type="PANTHER" id="PTHR30055:SF234">
    <property type="entry name" value="HTH-TYPE TRANSCRIPTIONAL REGULATOR BETI"/>
    <property type="match status" value="1"/>
</dbReference>
<dbReference type="InterPro" id="IPR050109">
    <property type="entry name" value="HTH-type_TetR-like_transc_reg"/>
</dbReference>
<protein>
    <submittedName>
        <fullName evidence="6">Transcriptional regulator, TetR family</fullName>
    </submittedName>
</protein>
<name>A0A291QAM5_9ACTN</name>
<dbReference type="GO" id="GO:0003700">
    <property type="term" value="F:DNA-binding transcription factor activity"/>
    <property type="evidence" value="ECO:0007669"/>
    <property type="project" value="TreeGrafter"/>
</dbReference>
<dbReference type="AlphaFoldDB" id="A0A291QAM5"/>
<evidence type="ECO:0000259" key="5">
    <source>
        <dbReference type="PROSITE" id="PS50977"/>
    </source>
</evidence>
<dbReference type="SUPFAM" id="SSF46689">
    <property type="entry name" value="Homeodomain-like"/>
    <property type="match status" value="1"/>
</dbReference>
<organism evidence="6 7">
    <name type="scientific">Streptomyces formicae</name>
    <dbReference type="NCBI Taxonomy" id="1616117"/>
    <lineage>
        <taxon>Bacteria</taxon>
        <taxon>Bacillati</taxon>
        <taxon>Actinomycetota</taxon>
        <taxon>Actinomycetes</taxon>
        <taxon>Kitasatosporales</taxon>
        <taxon>Streptomycetaceae</taxon>
        <taxon>Streptomyces</taxon>
    </lineage>
</organism>
<dbReference type="Proteomes" id="UP000221011">
    <property type="component" value="Chromosome"/>
</dbReference>